<dbReference type="EMBL" id="CP060139">
    <property type="protein sequence ID" value="QNR25538.1"/>
    <property type="molecule type" value="Genomic_DNA"/>
</dbReference>
<proteinExistence type="predicted"/>
<evidence type="ECO:0000313" key="1">
    <source>
        <dbReference type="EMBL" id="QNR25538.1"/>
    </source>
</evidence>
<reference evidence="1 2" key="1">
    <citation type="submission" date="2020-08" db="EMBL/GenBank/DDBJ databases">
        <title>Croceimicrobium hydrocarbonivorans gen. nov., sp. nov., a novel marine bacterium isolated from a bacterial consortium that degrades polyethylene terephthalate.</title>
        <authorList>
            <person name="Liu R."/>
        </authorList>
    </citation>
    <scope>NUCLEOTIDE SEQUENCE [LARGE SCALE GENOMIC DNA]</scope>
    <source>
        <strain evidence="1 2">A20-9</strain>
    </source>
</reference>
<sequence length="179" mass="20731">MAKLRPLVVPLTKEHFIEILRARPRKEELLKYSADPAYHQYLREICLSDDLQLNWRAAWLLADLPATELQAIFPSAQVLIEILSSPQKDGYLREIVKIINRLKLDEEEEGLFYESALKLWENLAMASATRIHAIRSLFKIAETYPELKLELKAYNDDFYFQGLSPGIAKQIRRLFAGLS</sequence>
<organism evidence="1 2">
    <name type="scientific">Croceimicrobium hydrocarbonivorans</name>
    <dbReference type="NCBI Taxonomy" id="2761580"/>
    <lineage>
        <taxon>Bacteria</taxon>
        <taxon>Pseudomonadati</taxon>
        <taxon>Bacteroidota</taxon>
        <taxon>Flavobacteriia</taxon>
        <taxon>Flavobacteriales</taxon>
        <taxon>Owenweeksiaceae</taxon>
        <taxon>Croceimicrobium</taxon>
    </lineage>
</organism>
<evidence type="ECO:0000313" key="2">
    <source>
        <dbReference type="Proteomes" id="UP000516305"/>
    </source>
</evidence>
<gene>
    <name evidence="1" type="ORF">H4K34_06770</name>
</gene>
<dbReference type="Proteomes" id="UP000516305">
    <property type="component" value="Chromosome"/>
</dbReference>
<dbReference type="KEGG" id="chyd:H4K34_06770"/>
<protein>
    <recommendedName>
        <fullName evidence="3">HEAT repeat domain-containing protein</fullName>
    </recommendedName>
</protein>
<dbReference type="RefSeq" id="WP_210760065.1">
    <property type="nucleotide sequence ID" value="NZ_CP060139.1"/>
</dbReference>
<accession>A0A7H0VIJ0</accession>
<dbReference type="AlphaFoldDB" id="A0A7H0VIJ0"/>
<evidence type="ECO:0008006" key="3">
    <source>
        <dbReference type="Google" id="ProtNLM"/>
    </source>
</evidence>
<name>A0A7H0VIJ0_9FLAO</name>
<keyword evidence="2" id="KW-1185">Reference proteome</keyword>